<dbReference type="SUPFAM" id="SSF52096">
    <property type="entry name" value="ClpP/crotonase"/>
    <property type="match status" value="1"/>
</dbReference>
<organism evidence="3 4">
    <name type="scientific">Ferrovibrio terrae</name>
    <dbReference type="NCBI Taxonomy" id="2594003"/>
    <lineage>
        <taxon>Bacteria</taxon>
        <taxon>Pseudomonadati</taxon>
        <taxon>Pseudomonadota</taxon>
        <taxon>Alphaproteobacteria</taxon>
        <taxon>Rhodospirillales</taxon>
        <taxon>Rhodospirillaceae</taxon>
        <taxon>Ferrovibrio</taxon>
    </lineage>
</organism>
<proteinExistence type="inferred from homology"/>
<evidence type="ECO:0000256" key="1">
    <source>
        <dbReference type="ARBA" id="ARBA00005254"/>
    </source>
</evidence>
<accession>A0A516H2D8</accession>
<dbReference type="Gene3D" id="1.10.12.10">
    <property type="entry name" value="Lyase 2-enoyl-coa Hydratase, Chain A, domain 2"/>
    <property type="match status" value="1"/>
</dbReference>
<dbReference type="PANTHER" id="PTHR11941">
    <property type="entry name" value="ENOYL-COA HYDRATASE-RELATED"/>
    <property type="match status" value="1"/>
</dbReference>
<protein>
    <submittedName>
        <fullName evidence="3">Crotonase/enoyl-CoA hydratase family protein</fullName>
    </submittedName>
</protein>
<dbReference type="Proteomes" id="UP000317496">
    <property type="component" value="Chromosome"/>
</dbReference>
<keyword evidence="4" id="KW-1185">Reference proteome</keyword>
<dbReference type="NCBIfam" id="NF006013">
    <property type="entry name" value="PRK08150.1"/>
    <property type="match status" value="1"/>
</dbReference>
<dbReference type="UniPathway" id="UPA00659"/>
<dbReference type="OrthoDB" id="5730382at2"/>
<dbReference type="AlphaFoldDB" id="A0A516H2D8"/>
<evidence type="ECO:0000313" key="3">
    <source>
        <dbReference type="EMBL" id="QDO97938.1"/>
    </source>
</evidence>
<dbReference type="Pfam" id="PF00378">
    <property type="entry name" value="ECH_1"/>
    <property type="match status" value="1"/>
</dbReference>
<keyword evidence="2" id="KW-0456">Lyase</keyword>
<reference evidence="3 4" key="1">
    <citation type="submission" date="2019-07" db="EMBL/GenBank/DDBJ databases">
        <title>Genome sequencing for Ferrovibrio sp. K5.</title>
        <authorList>
            <person name="Park S.-J."/>
        </authorList>
    </citation>
    <scope>NUCLEOTIDE SEQUENCE [LARGE SCALE GENOMIC DNA]</scope>
    <source>
        <strain evidence="3 4">K5</strain>
    </source>
</reference>
<dbReference type="Gene3D" id="3.90.226.10">
    <property type="entry name" value="2-enoyl-CoA Hydratase, Chain A, domain 1"/>
    <property type="match status" value="1"/>
</dbReference>
<dbReference type="GO" id="GO:0016829">
    <property type="term" value="F:lyase activity"/>
    <property type="evidence" value="ECO:0007669"/>
    <property type="project" value="UniProtKB-KW"/>
</dbReference>
<comment type="similarity">
    <text evidence="1">Belongs to the enoyl-CoA hydratase/isomerase family.</text>
</comment>
<dbReference type="RefSeq" id="WP_144068919.1">
    <property type="nucleotide sequence ID" value="NZ_CP041636.1"/>
</dbReference>
<dbReference type="PANTHER" id="PTHR11941:SF54">
    <property type="entry name" value="ENOYL-COA HYDRATASE, MITOCHONDRIAL"/>
    <property type="match status" value="1"/>
</dbReference>
<sequence length="274" mass="29089">MRLDPADRLAQNATGANLGLPATLSVSLDGDVAVLKLQRAAKRNALDNTTVLGLQAFFLNPPAGVKVVVLDGEGEHFSAGLDLTDTKELSSTDGVFHSRMWHESFRHIQFGKVPVISVLHGAVIGGGLELAASTHVRVAESSTFYALPEGQRGIFVGGGGSVRIPKLIGTARMMDMMLTGRVYNAEEGHALGLSQYLVGPGEGMTKAMELAKKIASNAPMTNFAVMHALPRIADSSPEAGYMMEAMISSITQADSEAKSRIRDFLEKRAGKVGK</sequence>
<dbReference type="CDD" id="cd06558">
    <property type="entry name" value="crotonase-like"/>
    <property type="match status" value="1"/>
</dbReference>
<evidence type="ECO:0000256" key="2">
    <source>
        <dbReference type="ARBA" id="ARBA00023239"/>
    </source>
</evidence>
<name>A0A516H2D8_9PROT</name>
<dbReference type="InterPro" id="IPR001753">
    <property type="entry name" value="Enoyl-CoA_hydra/iso"/>
</dbReference>
<evidence type="ECO:0000313" key="4">
    <source>
        <dbReference type="Proteomes" id="UP000317496"/>
    </source>
</evidence>
<dbReference type="GO" id="GO:0006635">
    <property type="term" value="P:fatty acid beta-oxidation"/>
    <property type="evidence" value="ECO:0007669"/>
    <property type="project" value="UniProtKB-UniPathway"/>
</dbReference>
<dbReference type="KEGG" id="fer:FNB15_11965"/>
<dbReference type="InterPro" id="IPR014748">
    <property type="entry name" value="Enoyl-CoA_hydra_C"/>
</dbReference>
<dbReference type="EMBL" id="CP041636">
    <property type="protein sequence ID" value="QDO97938.1"/>
    <property type="molecule type" value="Genomic_DNA"/>
</dbReference>
<gene>
    <name evidence="3" type="ORF">FNB15_11965</name>
</gene>
<dbReference type="InterPro" id="IPR029045">
    <property type="entry name" value="ClpP/crotonase-like_dom_sf"/>
</dbReference>